<accession>A0A542BQT9</accession>
<evidence type="ECO:0000313" key="2">
    <source>
        <dbReference type="EMBL" id="TVZ71522.1"/>
    </source>
</evidence>
<dbReference type="Pfam" id="PF10709">
    <property type="entry name" value="DUF2511"/>
    <property type="match status" value="1"/>
</dbReference>
<feature type="signal peptide" evidence="1">
    <location>
        <begin position="1"/>
        <end position="19"/>
    </location>
</feature>
<dbReference type="OrthoDB" id="6519165at2"/>
<sequence length="119" mass="13020">MKSVILGIALLVTATGALAADKLVNITKLEYGKQWAFTKEEVTLQCRKGGALFVLNNSTLMQYPLNDAAQEQVKAGQQRAQPLDVILLDDAEHPGQKMSVQPFRERAEKLCADASLTHP</sequence>
<reference evidence="2" key="2">
    <citation type="submission" date="2019-08" db="EMBL/GenBank/DDBJ databases">
        <title>Investigation of anaerobic lignin degradation for improved lignocellulosic biofuels.</title>
        <authorList>
            <person name="Deangelis K.PhD."/>
        </authorList>
    </citation>
    <scope>NUCLEOTIDE SEQUENCE [LARGE SCALE GENOMIC DNA]</scope>
    <source>
        <strain evidence="2">128R</strain>
    </source>
</reference>
<proteinExistence type="predicted"/>
<dbReference type="AlphaFoldDB" id="A0A542BQT9"/>
<keyword evidence="1" id="KW-0732">Signal</keyword>
<comment type="caution">
    <text evidence="2">The sequence shown here is derived from an EMBL/GenBank/DDBJ whole genome shotgun (WGS) entry which is preliminary data.</text>
</comment>
<evidence type="ECO:0000256" key="1">
    <source>
        <dbReference type="SAM" id="SignalP"/>
    </source>
</evidence>
<reference evidence="2" key="1">
    <citation type="submission" date="2019-06" db="EMBL/GenBank/DDBJ databases">
        <authorList>
            <person name="Deangelis K."/>
            <person name="Huntemann M."/>
            <person name="Clum A."/>
            <person name="Pillay M."/>
            <person name="Palaniappan K."/>
            <person name="Varghese N."/>
            <person name="Mikhailova N."/>
            <person name="Stamatis D."/>
            <person name="Reddy T."/>
            <person name="Daum C."/>
            <person name="Shapiro N."/>
            <person name="Ivanova N."/>
            <person name="Kyrpides N."/>
            <person name="Woyke T."/>
        </authorList>
    </citation>
    <scope>NUCLEOTIDE SEQUENCE [LARGE SCALE GENOMIC DNA]</scope>
    <source>
        <strain evidence="2">128R</strain>
    </source>
</reference>
<feature type="chain" id="PRO_5021839999" evidence="1">
    <location>
        <begin position="20"/>
        <end position="119"/>
    </location>
</feature>
<protein>
    <submittedName>
        <fullName evidence="2">Uncharacterized protein DUF2511</fullName>
    </submittedName>
</protein>
<dbReference type="InterPro" id="IPR019648">
    <property type="entry name" value="YebY"/>
</dbReference>
<dbReference type="EMBL" id="VISQ01000001">
    <property type="protein sequence ID" value="TVZ71522.1"/>
    <property type="molecule type" value="Genomic_DNA"/>
</dbReference>
<gene>
    <name evidence="2" type="ORF">FHU10_4152</name>
</gene>
<name>A0A542BQT9_SERFO</name>
<organism evidence="2">
    <name type="scientific">Serratia fonticola</name>
    <dbReference type="NCBI Taxonomy" id="47917"/>
    <lineage>
        <taxon>Bacteria</taxon>
        <taxon>Pseudomonadati</taxon>
        <taxon>Pseudomonadota</taxon>
        <taxon>Gammaproteobacteria</taxon>
        <taxon>Enterobacterales</taxon>
        <taxon>Yersiniaceae</taxon>
        <taxon>Serratia</taxon>
    </lineage>
</organism>